<feature type="domain" description="FAD/NAD(P)-binding" evidence="2">
    <location>
        <begin position="210"/>
        <end position="314"/>
    </location>
</feature>
<proteinExistence type="predicted"/>
<dbReference type="InterPro" id="IPR052541">
    <property type="entry name" value="SQRD"/>
</dbReference>
<feature type="transmembrane region" description="Helical" evidence="1">
    <location>
        <begin position="12"/>
        <end position="34"/>
    </location>
</feature>
<keyword evidence="1" id="KW-0472">Membrane</keyword>
<dbReference type="PANTHER" id="PTHR43755:SF1">
    <property type="entry name" value="FAD-DEPENDENT PYRIDINE NUCLEOTIDE-DISULPHIDE OXIDOREDUCTASE"/>
    <property type="match status" value="1"/>
</dbReference>
<organism evidence="3 4">
    <name type="scientific">Sulfuriferula multivorans</name>
    <dbReference type="NCBI Taxonomy" id="1559896"/>
    <lineage>
        <taxon>Bacteria</taxon>
        <taxon>Pseudomonadati</taxon>
        <taxon>Pseudomonadota</taxon>
        <taxon>Betaproteobacteria</taxon>
        <taxon>Nitrosomonadales</taxon>
        <taxon>Sulfuricellaceae</taxon>
        <taxon>Sulfuriferula</taxon>
    </lineage>
</organism>
<dbReference type="SUPFAM" id="SSF51905">
    <property type="entry name" value="FAD/NAD(P)-binding domain"/>
    <property type="match status" value="1"/>
</dbReference>
<evidence type="ECO:0000313" key="4">
    <source>
        <dbReference type="Proteomes" id="UP000483432"/>
    </source>
</evidence>
<reference evidence="3 4" key="1">
    <citation type="submission" date="2019-09" db="EMBL/GenBank/DDBJ databases">
        <title>H2 Metabolism Revealed by Metagenomic Analysis in Subglacial Sediment of East Antarctica.</title>
        <authorList>
            <person name="Yang Z."/>
            <person name="Zhang Y."/>
            <person name="Lv Y."/>
            <person name="Yan W."/>
            <person name="Xiao X."/>
            <person name="Sun B."/>
            <person name="Ma H."/>
        </authorList>
    </citation>
    <scope>NUCLEOTIDE SEQUENCE [LARGE SCALE GENOMIC DNA]</scope>
    <source>
        <strain evidence="3">Bin2_2</strain>
    </source>
</reference>
<dbReference type="Proteomes" id="UP000483432">
    <property type="component" value="Unassembled WGS sequence"/>
</dbReference>
<evidence type="ECO:0000313" key="3">
    <source>
        <dbReference type="EMBL" id="NDP49088.1"/>
    </source>
</evidence>
<dbReference type="PANTHER" id="PTHR43755">
    <property type="match status" value="1"/>
</dbReference>
<dbReference type="Gene3D" id="3.50.50.100">
    <property type="match status" value="1"/>
</dbReference>
<dbReference type="AlphaFoldDB" id="A0A7C9TDH6"/>
<keyword evidence="1" id="KW-0812">Transmembrane</keyword>
<protein>
    <submittedName>
        <fullName evidence="3">FAD-dependent oxidoreductase</fullName>
    </submittedName>
</protein>
<dbReference type="EMBL" id="JAAFGW010000207">
    <property type="protein sequence ID" value="NDP49088.1"/>
    <property type="molecule type" value="Genomic_DNA"/>
</dbReference>
<evidence type="ECO:0000256" key="1">
    <source>
        <dbReference type="SAM" id="Phobius"/>
    </source>
</evidence>
<dbReference type="Pfam" id="PF07992">
    <property type="entry name" value="Pyr_redox_2"/>
    <property type="match status" value="1"/>
</dbReference>
<accession>A0A7C9TDH6</accession>
<gene>
    <name evidence="3" type="ORF">GZ085_12020</name>
</gene>
<dbReference type="GO" id="GO:0016491">
    <property type="term" value="F:oxidoreductase activity"/>
    <property type="evidence" value="ECO:0007669"/>
    <property type="project" value="InterPro"/>
</dbReference>
<name>A0A7C9TDH6_9PROT</name>
<dbReference type="InterPro" id="IPR036188">
    <property type="entry name" value="FAD/NAD-bd_sf"/>
</dbReference>
<dbReference type="InterPro" id="IPR023753">
    <property type="entry name" value="FAD/NAD-binding_dom"/>
</dbReference>
<comment type="caution">
    <text evidence="3">The sequence shown here is derived from an EMBL/GenBank/DDBJ whole genome shotgun (WGS) entry which is preliminary data.</text>
</comment>
<keyword evidence="1" id="KW-1133">Transmembrane helix</keyword>
<evidence type="ECO:0000259" key="2">
    <source>
        <dbReference type="Pfam" id="PF07992"/>
    </source>
</evidence>
<sequence length="394" mass="44601">MKKKVIIIGNGFASLFFIQYFLALPFFPFFAGFIRRMYSRYDITLIGNGSFTYFPAIPEFITRKKSRSDVCIDIRPFLRRRNIRFVDAVVTDIRDGGRTVIANGETYKNDALFLGIGPAFLEADIPGTKENTLSPCNGPDEMETFMSRLESMSEGIIYLGFKINHRDGFAAGRGGQMYECACLLDFALKERGVRDNFEIHFFSPDIDPGETGAITDRMRERGIILDYGYEPVEFVAGGMRDKDGAFHRVDLVLYSPGITGSRLVRESCLSVSAGGQIDVDKYGQVKGLSHVFAAGDCANHENPPPWVPHQAHMAQFRSQAAAKNMQAVINGMSPTSTYRYELSCILNMENDALWLHRAADNKPPFWNLFPRHSKKLIGVKNMFERLYLFYLRYL</sequence>